<name>A0ABQ8BXD6_BRANA</name>
<sequence>MVNNVVIKCVAYGALAHFWQINWGQGRLKRVTNIDEISKIVFDPIGVPEIDALQLRIANEDF</sequence>
<keyword evidence="2" id="KW-1185">Reference proteome</keyword>
<organism evidence="1 2">
    <name type="scientific">Brassica napus</name>
    <name type="common">Rape</name>
    <dbReference type="NCBI Taxonomy" id="3708"/>
    <lineage>
        <taxon>Eukaryota</taxon>
        <taxon>Viridiplantae</taxon>
        <taxon>Streptophyta</taxon>
        <taxon>Embryophyta</taxon>
        <taxon>Tracheophyta</taxon>
        <taxon>Spermatophyta</taxon>
        <taxon>Magnoliopsida</taxon>
        <taxon>eudicotyledons</taxon>
        <taxon>Gunneridae</taxon>
        <taxon>Pentapetalae</taxon>
        <taxon>rosids</taxon>
        <taxon>malvids</taxon>
        <taxon>Brassicales</taxon>
        <taxon>Brassicaceae</taxon>
        <taxon>Brassiceae</taxon>
        <taxon>Brassica</taxon>
    </lineage>
</organism>
<evidence type="ECO:0000313" key="1">
    <source>
        <dbReference type="EMBL" id="KAH0909038.1"/>
    </source>
</evidence>
<gene>
    <name evidence="1" type="ORF">HID58_032359</name>
</gene>
<comment type="caution">
    <text evidence="1">The sequence shown here is derived from an EMBL/GenBank/DDBJ whole genome shotgun (WGS) entry which is preliminary data.</text>
</comment>
<accession>A0ABQ8BXD6</accession>
<dbReference type="Proteomes" id="UP000824890">
    <property type="component" value="Unassembled WGS sequence"/>
</dbReference>
<dbReference type="EMBL" id="JAGKQM010000009">
    <property type="protein sequence ID" value="KAH0909038.1"/>
    <property type="molecule type" value="Genomic_DNA"/>
</dbReference>
<evidence type="ECO:0000313" key="2">
    <source>
        <dbReference type="Proteomes" id="UP000824890"/>
    </source>
</evidence>
<reference evidence="1 2" key="1">
    <citation type="submission" date="2021-05" db="EMBL/GenBank/DDBJ databases">
        <title>Genome Assembly of Synthetic Allotetraploid Brassica napus Reveals Homoeologous Exchanges between Subgenomes.</title>
        <authorList>
            <person name="Davis J.T."/>
        </authorList>
    </citation>
    <scope>NUCLEOTIDE SEQUENCE [LARGE SCALE GENOMIC DNA]</scope>
    <source>
        <strain evidence="2">cv. Da-Ae</strain>
        <tissue evidence="1">Seedling</tissue>
    </source>
</reference>
<proteinExistence type="predicted"/>
<protein>
    <submittedName>
        <fullName evidence="1">Uncharacterized protein</fullName>
    </submittedName>
</protein>